<dbReference type="KEGG" id="phm:PSMK_03340"/>
<sequence length="58" mass="5855">MAAGLRGGAAAGSTRRVRRPPARGVRWGGGGETPTPGCGPADELRRGVAGPGRDFEQP</sequence>
<feature type="region of interest" description="Disordered" evidence="1">
    <location>
        <begin position="1"/>
        <end position="58"/>
    </location>
</feature>
<dbReference type="HOGENOM" id="CLU_2975352_0_0_0"/>
<gene>
    <name evidence="2" type="ordered locus">PSMK_03340</name>
</gene>
<organism evidence="2 3">
    <name type="scientific">Phycisphaera mikurensis (strain NBRC 102666 / KCTC 22515 / FYK2301M01)</name>
    <dbReference type="NCBI Taxonomy" id="1142394"/>
    <lineage>
        <taxon>Bacteria</taxon>
        <taxon>Pseudomonadati</taxon>
        <taxon>Planctomycetota</taxon>
        <taxon>Phycisphaerae</taxon>
        <taxon>Phycisphaerales</taxon>
        <taxon>Phycisphaeraceae</taxon>
        <taxon>Phycisphaera</taxon>
    </lineage>
</organism>
<dbReference type="EMBL" id="AP012338">
    <property type="protein sequence ID" value="BAM02493.1"/>
    <property type="molecule type" value="Genomic_DNA"/>
</dbReference>
<protein>
    <submittedName>
        <fullName evidence="2">Uncharacterized protein</fullName>
    </submittedName>
</protein>
<dbReference type="STRING" id="1142394.PSMK_03340"/>
<dbReference type="AlphaFoldDB" id="I0IB55"/>
<feature type="compositionally biased region" description="Gly residues" evidence="1">
    <location>
        <begin position="1"/>
        <end position="10"/>
    </location>
</feature>
<evidence type="ECO:0000313" key="2">
    <source>
        <dbReference type="EMBL" id="BAM02493.1"/>
    </source>
</evidence>
<accession>I0IB55</accession>
<dbReference type="Proteomes" id="UP000007881">
    <property type="component" value="Chromosome"/>
</dbReference>
<proteinExistence type="predicted"/>
<evidence type="ECO:0000256" key="1">
    <source>
        <dbReference type="SAM" id="MobiDB-lite"/>
    </source>
</evidence>
<keyword evidence="3" id="KW-1185">Reference proteome</keyword>
<name>I0IB55_PHYMF</name>
<reference evidence="2 3" key="1">
    <citation type="submission" date="2012-02" db="EMBL/GenBank/DDBJ databases">
        <title>Complete genome sequence of Phycisphaera mikurensis NBRC 102666.</title>
        <authorList>
            <person name="Ankai A."/>
            <person name="Hosoyama A."/>
            <person name="Terui Y."/>
            <person name="Sekine M."/>
            <person name="Fukai R."/>
            <person name="Kato Y."/>
            <person name="Nakamura S."/>
            <person name="Yamada-Narita S."/>
            <person name="Kawakoshi A."/>
            <person name="Fukunaga Y."/>
            <person name="Yamazaki S."/>
            <person name="Fujita N."/>
        </authorList>
    </citation>
    <scope>NUCLEOTIDE SEQUENCE [LARGE SCALE GENOMIC DNA]</scope>
    <source>
        <strain evidence="3">NBRC 102666 / KCTC 22515 / FYK2301M01</strain>
    </source>
</reference>
<evidence type="ECO:0000313" key="3">
    <source>
        <dbReference type="Proteomes" id="UP000007881"/>
    </source>
</evidence>